<dbReference type="GO" id="GO:0017056">
    <property type="term" value="F:structural constituent of nuclear pore"/>
    <property type="evidence" value="ECO:0007669"/>
    <property type="project" value="UniProtKB-UniRule"/>
</dbReference>
<keyword evidence="6" id="KW-0597">Phosphoprotein</keyword>
<sequence>MSDEDSLCDLSRFAMSGFSSQNMTPKRSSLLRKPISGVNLQKSIQMLDDAMGLPIGAQDSSFQSFRSPSTSQFNLKSFSTTSVASPFPVSSLRKTTNKSFSESVFLPPAGSPANQSLLEGVFDDVTTTNLGLLLQDDPELAACTGVYSEFQQAFKESIRPQQLFDLLKQYEAVCAEHLHLLKTIIMRAAPNQVKYNKKLDVYNLLYAERCTWQLLISLLINRLEDSQMEQDGEEPMSLQYPSEYNLMSRLFKKDSSVREAQIVVDWLESCSHEHLSTLADNPEFYAGKEVAWENTLHRLRKRKQLAVSETERPLIDELDPDAPLRQGKALDDLDQEDDLILLQRMFACIRAGDIEQAQKISCNHGQAWRAASLEGWRLYHDANFETYNEENLQPVEGNLFRDVWKRVSWAVCQENRYNIYEKAIYAAFSGNLKALLPACRSWSDYLWAYFRTYVDQMVEEEIRLNCSRKMEDLPNNYFQKRYYPESIFSEIESANNPEIQEESKIWFNVIQKYIVLNDTSSLVDTMHDWLKKDSQIPQHLVRFMAHLVLVLRTVGLEEKEEKCNEILQGYVDLLIQNKMVHQVATYVATLPRSWQASAYALFLEGVEKKDERHLYLELAKEAGLAVDVITKTVVENIRKRDDPMVNLPTSNINSTISKEDKQKIEAIDWLTFDPSQRLEAVKQANAVMRGFLAMNKPTAARQVFEKLPSDSVGIITRIWHEKFGSEELATHEENVVREYHCIKACLDAIESFNDWFELYHHSKPSAPERPENADFKDRIAYEHEFKQFEIELDQWKHRFTMQTRTTKGRIYNVLLFPEGGWMVDKRSNTVIDESRDHQMKLLRQIYVPNFVTQLHQVLSLAEHHAECMQLSELVTDDKNCLYEVFSQEDLQQILKLLRQSALILINQKQDPFGYEDPMSYEMEMAAT</sequence>
<evidence type="ECO:0000256" key="12">
    <source>
        <dbReference type="ARBA" id="ARBA00023132"/>
    </source>
</evidence>
<dbReference type="Pfam" id="PF04121">
    <property type="entry name" value="Nup84_Nup100"/>
    <property type="match status" value="1"/>
</dbReference>
<evidence type="ECO:0000256" key="5">
    <source>
        <dbReference type="ARBA" id="ARBA00022481"/>
    </source>
</evidence>
<dbReference type="PANTHER" id="PTHR13003:SF2">
    <property type="entry name" value="NUCLEAR PORE COMPLEX PROTEIN NUP107"/>
    <property type="match status" value="1"/>
</dbReference>
<evidence type="ECO:0000256" key="11">
    <source>
        <dbReference type="ARBA" id="ARBA00023010"/>
    </source>
</evidence>
<comment type="similarity">
    <text evidence="2 18">Belongs to the nucleoporin Nup84/Nup107 family.</text>
</comment>
<keyword evidence="3 18" id="KW-0813">Transport</keyword>
<evidence type="ECO:0000256" key="10">
    <source>
        <dbReference type="ARBA" id="ARBA00022990"/>
    </source>
</evidence>
<evidence type="ECO:0000256" key="7">
    <source>
        <dbReference type="ARBA" id="ARBA00022816"/>
    </source>
</evidence>
<dbReference type="Gene3D" id="1.20.190.50">
    <property type="match status" value="1"/>
</dbReference>
<dbReference type="EMBL" id="KQ419345">
    <property type="protein sequence ID" value="KOF83891.1"/>
    <property type="molecule type" value="Genomic_DNA"/>
</dbReference>
<keyword evidence="8" id="KW-0995">Kinetochore</keyword>
<evidence type="ECO:0000256" key="4">
    <source>
        <dbReference type="ARBA" id="ARBA00022454"/>
    </source>
</evidence>
<evidence type="ECO:0000313" key="19">
    <source>
        <dbReference type="EMBL" id="KOF83891.1"/>
    </source>
</evidence>
<comment type="function">
    <text evidence="18">Functions as a component of the nuclear pore complex (NPC).</text>
</comment>
<keyword evidence="11 18" id="KW-0811">Translocation</keyword>
<dbReference type="GO" id="GO:0031080">
    <property type="term" value="C:nuclear pore outer ring"/>
    <property type="evidence" value="ECO:0007669"/>
    <property type="project" value="TreeGrafter"/>
</dbReference>
<evidence type="ECO:0000256" key="14">
    <source>
        <dbReference type="ARBA" id="ARBA00023242"/>
    </source>
</evidence>
<dbReference type="GO" id="GO:0031965">
    <property type="term" value="C:nuclear membrane"/>
    <property type="evidence" value="ECO:0007669"/>
    <property type="project" value="UniProtKB-SubCell"/>
</dbReference>
<organism evidence="19">
    <name type="scientific">Octopus bimaculoides</name>
    <name type="common">California two-spotted octopus</name>
    <dbReference type="NCBI Taxonomy" id="37653"/>
    <lineage>
        <taxon>Eukaryota</taxon>
        <taxon>Metazoa</taxon>
        <taxon>Spiralia</taxon>
        <taxon>Lophotrochozoa</taxon>
        <taxon>Mollusca</taxon>
        <taxon>Cephalopoda</taxon>
        <taxon>Coleoidea</taxon>
        <taxon>Octopodiformes</taxon>
        <taxon>Octopoda</taxon>
        <taxon>Incirrata</taxon>
        <taxon>Octopodidae</taxon>
        <taxon>Octopus</taxon>
    </lineage>
</organism>
<dbReference type="GO" id="GO:0006606">
    <property type="term" value="P:protein import into nucleus"/>
    <property type="evidence" value="ECO:0007669"/>
    <property type="project" value="TreeGrafter"/>
</dbReference>
<gene>
    <name evidence="19" type="ORF">OCBIM_22023083mg</name>
</gene>
<evidence type="ECO:0000256" key="17">
    <source>
        <dbReference type="ARBA" id="ARBA00063956"/>
    </source>
</evidence>
<evidence type="ECO:0000256" key="13">
    <source>
        <dbReference type="ARBA" id="ARBA00023136"/>
    </source>
</evidence>
<keyword evidence="7" id="KW-0509">mRNA transport</keyword>
<comment type="subunit">
    <text evidence="17">Part of the nuclear pore complex (NPC). Forms part of the Nup160 subcomplex in the nuclear pore which is composed of NUP160, NUP133, NUP107 and Nup96; this complex plays a role in RNA export and in tethering Nup98 and NUP153 to the nucleus. Does not interact with TPR. Interacts with ZNF106.</text>
</comment>
<dbReference type="PANTHER" id="PTHR13003">
    <property type="entry name" value="NUP107-RELATED"/>
    <property type="match status" value="1"/>
</dbReference>
<keyword evidence="14 18" id="KW-0539">Nucleus</keyword>
<evidence type="ECO:0000256" key="8">
    <source>
        <dbReference type="ARBA" id="ARBA00022838"/>
    </source>
</evidence>
<keyword evidence="12 18" id="KW-0906">Nuclear pore complex</keyword>
<dbReference type="InterPro" id="IPR007252">
    <property type="entry name" value="Nup84/Nup107"/>
</dbReference>
<dbReference type="FunFam" id="1.10.3450.20:FF:000001">
    <property type="entry name" value="Nuclear pore complex protein"/>
    <property type="match status" value="1"/>
</dbReference>
<keyword evidence="10" id="KW-0007">Acetylation</keyword>
<dbReference type="GO" id="GO:0000973">
    <property type="term" value="P:post-transcriptional tethering of RNA polymerase II gene DNA at nuclear periphery"/>
    <property type="evidence" value="ECO:0007669"/>
    <property type="project" value="TreeGrafter"/>
</dbReference>
<dbReference type="OMA" id="MAHIVLF"/>
<evidence type="ECO:0000256" key="16">
    <source>
        <dbReference type="ARBA" id="ARBA00056880"/>
    </source>
</evidence>
<evidence type="ECO:0000256" key="3">
    <source>
        <dbReference type="ARBA" id="ARBA00022448"/>
    </source>
</evidence>
<keyword evidence="5" id="KW-0488">Methylation</keyword>
<evidence type="ECO:0000256" key="2">
    <source>
        <dbReference type="ARBA" id="ARBA00009510"/>
    </source>
</evidence>
<accession>A0A0L8H3L5</accession>
<keyword evidence="9" id="KW-0653">Protein transport</keyword>
<dbReference type="Gene3D" id="1.10.3450.20">
    <property type="match status" value="1"/>
</dbReference>
<comment type="function">
    <text evidence="16">Plays a role in the nuclear pore complex (NPC) assembly and/or maintenance. Required for the assembly of peripheral proteins into the NPC. May anchor NUP62 to the NPC. Involved in nephrogenesis.</text>
</comment>
<dbReference type="GO" id="GO:0006406">
    <property type="term" value="P:mRNA export from nucleus"/>
    <property type="evidence" value="ECO:0007669"/>
    <property type="project" value="TreeGrafter"/>
</dbReference>
<name>A0A0L8H3L5_OCTBM</name>
<evidence type="ECO:0000256" key="6">
    <source>
        <dbReference type="ARBA" id="ARBA00022553"/>
    </source>
</evidence>
<dbReference type="FunFam" id="1.20.190.50:FF:000001">
    <property type="entry name" value="Nuclear pore complex protein"/>
    <property type="match status" value="1"/>
</dbReference>
<keyword evidence="13 18" id="KW-0472">Membrane</keyword>
<comment type="subcellular location">
    <subcellularLocation>
        <location evidence="1">Chromosome</location>
        <location evidence="1">Centromere</location>
        <location evidence="1">Kinetochore</location>
    </subcellularLocation>
    <subcellularLocation>
        <location evidence="18">Nucleus</location>
        <location evidence="18">Nuclear pore complex</location>
    </subcellularLocation>
    <subcellularLocation>
        <location evidence="18">Nucleus membrane</location>
    </subcellularLocation>
</comment>
<evidence type="ECO:0000256" key="1">
    <source>
        <dbReference type="ARBA" id="ARBA00004629"/>
    </source>
</evidence>
<dbReference type="OrthoDB" id="3098at2759"/>
<keyword evidence="15" id="KW-0137">Centromere</keyword>
<dbReference type="STRING" id="37653.A0A0L8H3L5"/>
<evidence type="ECO:0000256" key="9">
    <source>
        <dbReference type="ARBA" id="ARBA00022927"/>
    </source>
</evidence>
<evidence type="ECO:0000256" key="15">
    <source>
        <dbReference type="ARBA" id="ARBA00023328"/>
    </source>
</evidence>
<reference evidence="19" key="1">
    <citation type="submission" date="2015-07" db="EMBL/GenBank/DDBJ databases">
        <title>MeaNS - Measles Nucleotide Surveillance Program.</title>
        <authorList>
            <person name="Tran T."/>
            <person name="Druce J."/>
        </authorList>
    </citation>
    <scope>NUCLEOTIDE SEQUENCE</scope>
    <source>
        <strain evidence="19">UCB-OBI-ISO-001</strain>
        <tissue evidence="19">Gonad</tissue>
    </source>
</reference>
<dbReference type="KEGG" id="obi:106872989"/>
<dbReference type="AlphaFoldDB" id="A0A0L8H3L5"/>
<dbReference type="GO" id="GO:0000776">
    <property type="term" value="C:kinetochore"/>
    <property type="evidence" value="ECO:0007669"/>
    <property type="project" value="UniProtKB-KW"/>
</dbReference>
<protein>
    <recommendedName>
        <fullName evidence="18">Nuclear pore complex protein</fullName>
    </recommendedName>
</protein>
<evidence type="ECO:0000256" key="18">
    <source>
        <dbReference type="RuleBase" id="RU365072"/>
    </source>
</evidence>
<proteinExistence type="inferred from homology"/>
<keyword evidence="4" id="KW-0158">Chromosome</keyword>